<keyword evidence="4" id="KW-1185">Reference proteome</keyword>
<gene>
    <name evidence="3" type="ORF">SAMN06269250_3005</name>
</gene>
<dbReference type="RefSeq" id="WP_097126604.1">
    <property type="nucleotide sequence ID" value="NZ_OCNH01000002.1"/>
</dbReference>
<dbReference type="GO" id="GO:0005200">
    <property type="term" value="F:structural constituent of cytoskeleton"/>
    <property type="evidence" value="ECO:0007669"/>
    <property type="project" value="TreeGrafter"/>
</dbReference>
<dbReference type="AlphaFoldDB" id="A0A286G206"/>
<dbReference type="Pfam" id="PF13558">
    <property type="entry name" value="SbcC_Walker_B"/>
    <property type="match status" value="1"/>
</dbReference>
<feature type="coiled-coil region" evidence="1">
    <location>
        <begin position="324"/>
        <end position="395"/>
    </location>
</feature>
<dbReference type="PANTHER" id="PTHR47357">
    <property type="entry name" value="COP1-INTERACTIVE PROTEIN 1"/>
    <property type="match status" value="1"/>
</dbReference>
<feature type="compositionally biased region" description="Polar residues" evidence="2">
    <location>
        <begin position="107"/>
        <end position="116"/>
    </location>
</feature>
<proteinExistence type="predicted"/>
<evidence type="ECO:0000256" key="1">
    <source>
        <dbReference type="SAM" id="Coils"/>
    </source>
</evidence>
<dbReference type="Proteomes" id="UP000219452">
    <property type="component" value="Unassembled WGS sequence"/>
</dbReference>
<dbReference type="Gene3D" id="3.40.50.300">
    <property type="entry name" value="P-loop containing nucleotide triphosphate hydrolases"/>
    <property type="match status" value="1"/>
</dbReference>
<organism evidence="3 4">
    <name type="scientific">Spirosoma fluviale</name>
    <dbReference type="NCBI Taxonomy" id="1597977"/>
    <lineage>
        <taxon>Bacteria</taxon>
        <taxon>Pseudomonadati</taxon>
        <taxon>Bacteroidota</taxon>
        <taxon>Cytophagia</taxon>
        <taxon>Cytophagales</taxon>
        <taxon>Cytophagaceae</taxon>
        <taxon>Spirosoma</taxon>
    </lineage>
</organism>
<evidence type="ECO:0000256" key="2">
    <source>
        <dbReference type="SAM" id="MobiDB-lite"/>
    </source>
</evidence>
<dbReference type="GO" id="GO:0005856">
    <property type="term" value="C:cytoskeleton"/>
    <property type="evidence" value="ECO:0007669"/>
    <property type="project" value="TreeGrafter"/>
</dbReference>
<keyword evidence="1" id="KW-0175">Coiled coil</keyword>
<feature type="region of interest" description="Disordered" evidence="2">
    <location>
        <begin position="85"/>
        <end position="117"/>
    </location>
</feature>
<dbReference type="EMBL" id="OCNH01000002">
    <property type="protein sequence ID" value="SOD89266.1"/>
    <property type="molecule type" value="Genomic_DNA"/>
</dbReference>
<dbReference type="SUPFAM" id="SSF52540">
    <property type="entry name" value="P-loop containing nucleoside triphosphate hydrolases"/>
    <property type="match status" value="2"/>
</dbReference>
<sequence length="1157" mass="132999">MWSLFDTSGRQDARAGYRLKTLEIFNWGTFHEGEDNEGRKKGEIWKLSLNGQNTLLTGANGSGKTTLVDGLLALLVNPQKRFFNQSSGAKSSKERSEESYVEGHYGRTQNEDQQNSRVEKLRPNRFETYSIILGVFTNEGAGSVPITLAQVRWFTGSGLQRKYLVAKLELNIAEHIQFSTDGNWLRKLKRQSGDRIEDFDTFPKYATAFQRLFGMRSEKALTLFNQTVGMKVLGDLDEFIRTNMLEESDAEAAFKKLMDNYQTLLTAYQALEKARTQLNLLEPVYKLSHQYHTLAQSITATNAQCQLLEPWFARQQVRIWGEELSRQNRELDQLGDKLTIQEQAWQNADDKRVKLEISLANNQTEQEIKDLDKEIRALEKAKKEKEDNVKDYNRLARPLNFTENPDEATFRENMEQAVALQTTLADDKKHLNEQRFTSRTKANDLKKTFETLTEEIRQLQNSTGKVTGRPAAIRQEILVAVGATEAEIPFMAEVIQVQADEKLLWNDAIEKVLHNTGLDLLVPDAYYSAVNAYINAQRDLKGKVVFHRVTGKVSRPLFPDPRALVTKLEFNTKSQYAAWVENHIARRFNYLCTESQTEFERAEKALLPSGLNRNKDRHERDDSPARSHILGWDNRELLRDKQRNARELHDSISKLEKTLSSLETELTKLEDNQKRVSLFLAIKQFSKLDWQADVLNIADLSKQKASLENSSQALKTLREQLDGLKKSLTTLTEEKNHTRDEFRDTEQRIRALTNEQRTAERLLATFDSNDLDADLTKLTDLTRDVTLTYTQFGTQKEQFERKVTETINGLAGQKTSLERSIRIAMVDFKSPGKDVRATFTDWDTDTYDLKTEIDQLPEYIDRYQQIRDDNLVELENRFRDEFKSGATKALTDYCNALELQHDRICETIDQINGSLRNIAFNLNPDTYIQLERTDTRRPRIRDFRFSKLTSWQPDRTQIALADNPKEAEIDHFVNRIQPFIRELQADERWRQEVTDVRNWSEFKAREYFMADKAPRPGGSYESSGSLSGGEAAQLAYTVLGAAIAHQFGIHRGGGPRNGGPSDGHSHRSFRFIVVDEAFSKLDEDKSKYLLQLCQGLGLQLMVVTPLTSIHLLENDVSVIHWVTKSQKDRRKSTVRDIPILEYRDKKESLLAEATETP</sequence>
<dbReference type="Gene3D" id="1.10.287.1490">
    <property type="match status" value="1"/>
</dbReference>
<feature type="coiled-coil region" evidence="1">
    <location>
        <begin position="697"/>
        <end position="762"/>
    </location>
</feature>
<protein>
    <submittedName>
        <fullName evidence="3">Uncharacterized protein YPO0396</fullName>
    </submittedName>
</protein>
<name>A0A286G206_9BACT</name>
<dbReference type="InterPro" id="IPR027417">
    <property type="entry name" value="P-loop_NTPase"/>
</dbReference>
<accession>A0A286G206</accession>
<evidence type="ECO:0000313" key="4">
    <source>
        <dbReference type="Proteomes" id="UP000219452"/>
    </source>
</evidence>
<dbReference type="Pfam" id="PF13555">
    <property type="entry name" value="AAA_29"/>
    <property type="match status" value="1"/>
</dbReference>
<dbReference type="OrthoDB" id="174137at2"/>
<feature type="coiled-coil region" evidence="1">
    <location>
        <begin position="638"/>
        <end position="672"/>
    </location>
</feature>
<reference evidence="4" key="1">
    <citation type="submission" date="2017-09" db="EMBL/GenBank/DDBJ databases">
        <authorList>
            <person name="Varghese N."/>
            <person name="Submissions S."/>
        </authorList>
    </citation>
    <scope>NUCLEOTIDE SEQUENCE [LARGE SCALE GENOMIC DNA]</scope>
    <source>
        <strain evidence="4">DSM 29961</strain>
    </source>
</reference>
<evidence type="ECO:0000313" key="3">
    <source>
        <dbReference type="EMBL" id="SOD89266.1"/>
    </source>
</evidence>
<dbReference type="CDD" id="cd00267">
    <property type="entry name" value="ABC_ATPase"/>
    <property type="match status" value="1"/>
</dbReference>
<dbReference type="PANTHER" id="PTHR47357:SF1">
    <property type="entry name" value="SPINDLE POLE BODY COMPONENT 110"/>
    <property type="match status" value="1"/>
</dbReference>